<dbReference type="InterPro" id="IPR023772">
    <property type="entry name" value="DNA-bd_HTH_TetR-type_CS"/>
</dbReference>
<dbReference type="EMBL" id="CP006569">
    <property type="protein sequence ID" value="AHF77020.1"/>
    <property type="molecule type" value="Genomic_DNA"/>
</dbReference>
<keyword evidence="7" id="KW-1185">Reference proteome</keyword>
<dbReference type="GO" id="GO:0000976">
    <property type="term" value="F:transcription cis-regulatory region binding"/>
    <property type="evidence" value="ECO:0007669"/>
    <property type="project" value="TreeGrafter"/>
</dbReference>
<dbReference type="PANTHER" id="PTHR30055:SF234">
    <property type="entry name" value="HTH-TYPE TRANSCRIPTIONAL REGULATOR BETI"/>
    <property type="match status" value="1"/>
</dbReference>
<dbReference type="InterPro" id="IPR009057">
    <property type="entry name" value="Homeodomain-like_sf"/>
</dbReference>
<keyword evidence="3" id="KW-0804">Transcription</keyword>
<feature type="domain" description="HTH tetR-type" evidence="5">
    <location>
        <begin position="15"/>
        <end position="75"/>
    </location>
</feature>
<dbReference type="PROSITE" id="PS01081">
    <property type="entry name" value="HTH_TETR_1"/>
    <property type="match status" value="1"/>
</dbReference>
<evidence type="ECO:0000256" key="4">
    <source>
        <dbReference type="PROSITE-ProRule" id="PRU00335"/>
    </source>
</evidence>
<dbReference type="KEGG" id="sod:Sant_1968"/>
<reference evidence="6 7" key="1">
    <citation type="journal article" date="2014" name="Genome Biol. Evol.">
        <title>Genome degeneration and adaptation in a nascent stage of symbiosis.</title>
        <authorList>
            <person name="Oakeson K.F."/>
            <person name="Gil R."/>
            <person name="Clayton A.L."/>
            <person name="Dunn D.M."/>
            <person name="von Niederhausern A.C."/>
            <person name="Hamil C."/>
            <person name="Aoyagi A."/>
            <person name="Duval B."/>
            <person name="Baca A."/>
            <person name="Silva F.J."/>
            <person name="Vallier A."/>
            <person name="Jackson D.G."/>
            <person name="Latorre A."/>
            <person name="Weiss R.B."/>
            <person name="Heddi A."/>
            <person name="Moya A."/>
            <person name="Dale C."/>
        </authorList>
    </citation>
    <scope>NUCLEOTIDE SEQUENCE [LARGE SCALE GENOMIC DNA]</scope>
    <source>
        <strain evidence="6 7">HS1</strain>
    </source>
</reference>
<dbReference type="AlphaFoldDB" id="W0HXU6"/>
<gene>
    <name evidence="6" type="ORF">Sant_1968</name>
</gene>
<organism evidence="6 7">
    <name type="scientific">Sodalis praecaptivus</name>
    <dbReference type="NCBI Taxonomy" id="1239307"/>
    <lineage>
        <taxon>Bacteria</taxon>
        <taxon>Pseudomonadati</taxon>
        <taxon>Pseudomonadota</taxon>
        <taxon>Gammaproteobacteria</taxon>
        <taxon>Enterobacterales</taxon>
        <taxon>Bruguierivoracaceae</taxon>
        <taxon>Sodalis</taxon>
    </lineage>
</organism>
<dbReference type="InterPro" id="IPR001647">
    <property type="entry name" value="HTH_TetR"/>
</dbReference>
<sequence length="207" mass="22995">MNDINRKKPKQARSISTVQTILKVTAQILAEEGSQKLTTNYLASRTGLSIGTIYQYFPNKVAIILALSEKQREETSRQIDALLRAEDELGTEDKIRLIVHTLHNAFSLHRLPEQKLVRALILAAAEHGLPSPSGHIARTIINVCMASDEGASLLNSSEMFVLTHMLTEIMRQAALRATPLLGSEEFEAAVLRMVMGFLHEKRTAIKP</sequence>
<dbReference type="InterPro" id="IPR050109">
    <property type="entry name" value="HTH-type_TetR-like_transc_reg"/>
</dbReference>
<keyword evidence="2 4" id="KW-0238">DNA-binding</keyword>
<proteinExistence type="predicted"/>
<evidence type="ECO:0000313" key="6">
    <source>
        <dbReference type="EMBL" id="AHF77020.1"/>
    </source>
</evidence>
<dbReference type="SUPFAM" id="SSF46689">
    <property type="entry name" value="Homeodomain-like"/>
    <property type="match status" value="1"/>
</dbReference>
<evidence type="ECO:0000313" key="7">
    <source>
        <dbReference type="Proteomes" id="UP000019028"/>
    </source>
</evidence>
<evidence type="ECO:0000256" key="3">
    <source>
        <dbReference type="ARBA" id="ARBA00023163"/>
    </source>
</evidence>
<accession>W0HXU6</accession>
<evidence type="ECO:0000256" key="2">
    <source>
        <dbReference type="ARBA" id="ARBA00023125"/>
    </source>
</evidence>
<protein>
    <submittedName>
        <fullName evidence="6">TetR family transcriptional regulator</fullName>
    </submittedName>
</protein>
<dbReference type="HOGENOM" id="CLU_069356_46_0_6"/>
<dbReference type="PATRIC" id="fig|1239307.3.peg.2169"/>
<dbReference type="Pfam" id="PF00440">
    <property type="entry name" value="TetR_N"/>
    <property type="match status" value="1"/>
</dbReference>
<feature type="DNA-binding region" description="H-T-H motif" evidence="4">
    <location>
        <begin position="38"/>
        <end position="57"/>
    </location>
</feature>
<dbReference type="PANTHER" id="PTHR30055">
    <property type="entry name" value="HTH-TYPE TRANSCRIPTIONAL REGULATOR RUTR"/>
    <property type="match status" value="1"/>
</dbReference>
<dbReference type="PROSITE" id="PS50977">
    <property type="entry name" value="HTH_TETR_2"/>
    <property type="match status" value="1"/>
</dbReference>
<dbReference type="Proteomes" id="UP000019028">
    <property type="component" value="Chromosome"/>
</dbReference>
<dbReference type="GO" id="GO:0003700">
    <property type="term" value="F:DNA-binding transcription factor activity"/>
    <property type="evidence" value="ECO:0007669"/>
    <property type="project" value="TreeGrafter"/>
</dbReference>
<dbReference type="RefSeq" id="WP_025422153.1">
    <property type="nucleotide sequence ID" value="NZ_CP006569.1"/>
</dbReference>
<evidence type="ECO:0000259" key="5">
    <source>
        <dbReference type="PROSITE" id="PS50977"/>
    </source>
</evidence>
<dbReference type="Gene3D" id="1.10.357.10">
    <property type="entry name" value="Tetracycline Repressor, domain 2"/>
    <property type="match status" value="1"/>
</dbReference>
<dbReference type="OrthoDB" id="6430772at2"/>
<name>W0HXU6_9GAMM</name>
<evidence type="ECO:0000256" key="1">
    <source>
        <dbReference type="ARBA" id="ARBA00023015"/>
    </source>
</evidence>
<keyword evidence="1" id="KW-0805">Transcription regulation</keyword>
<dbReference type="PRINTS" id="PR00455">
    <property type="entry name" value="HTHTETR"/>
</dbReference>